<evidence type="ECO:0000313" key="3">
    <source>
        <dbReference type="EMBL" id="UQN30289.1"/>
    </source>
</evidence>
<dbReference type="Pfam" id="PF00899">
    <property type="entry name" value="ThiF"/>
    <property type="match status" value="1"/>
</dbReference>
<feature type="region of interest" description="Disordered" evidence="1">
    <location>
        <begin position="411"/>
        <end position="437"/>
    </location>
</feature>
<keyword evidence="3" id="KW-0547">Nucleotide-binding</keyword>
<dbReference type="GO" id="GO:0016779">
    <property type="term" value="F:nucleotidyltransferase activity"/>
    <property type="evidence" value="ECO:0007669"/>
    <property type="project" value="UniProtKB-KW"/>
</dbReference>
<dbReference type="Gene3D" id="3.40.250.10">
    <property type="entry name" value="Rhodanese-like domain"/>
    <property type="match status" value="1"/>
</dbReference>
<reference evidence="3" key="1">
    <citation type="submission" date="2022-05" db="EMBL/GenBank/DDBJ databases">
        <title>Genomic analysis of Brachybacterium sp. CBA3104.</title>
        <authorList>
            <person name="Roh S.W."/>
            <person name="Kim Y.B."/>
            <person name="Kim Y."/>
        </authorList>
    </citation>
    <scope>NUCLEOTIDE SEQUENCE</scope>
    <source>
        <strain evidence="3">CBA3104</strain>
    </source>
</reference>
<dbReference type="Proteomes" id="UP001055868">
    <property type="component" value="Chromosome"/>
</dbReference>
<dbReference type="Gene3D" id="3.40.50.720">
    <property type="entry name" value="NAD(P)-binding Rossmann-like Domain"/>
    <property type="match status" value="1"/>
</dbReference>
<dbReference type="SMART" id="SM00450">
    <property type="entry name" value="RHOD"/>
    <property type="match status" value="1"/>
</dbReference>
<keyword evidence="4" id="KW-1185">Reference proteome</keyword>
<keyword evidence="3" id="KW-0808">Transferase</keyword>
<dbReference type="EMBL" id="CP097218">
    <property type="protein sequence ID" value="UQN30289.1"/>
    <property type="molecule type" value="Genomic_DNA"/>
</dbReference>
<dbReference type="InterPro" id="IPR045886">
    <property type="entry name" value="ThiF/MoeB/HesA"/>
</dbReference>
<dbReference type="Pfam" id="PF00581">
    <property type="entry name" value="Rhodanese"/>
    <property type="match status" value="1"/>
</dbReference>
<proteinExistence type="predicted"/>
<dbReference type="PANTHER" id="PTHR10953:SF102">
    <property type="entry name" value="ADENYLYLTRANSFERASE AND SULFURTRANSFERASE MOCS3"/>
    <property type="match status" value="1"/>
</dbReference>
<dbReference type="InterPro" id="IPR036873">
    <property type="entry name" value="Rhodanese-like_dom_sf"/>
</dbReference>
<dbReference type="CDD" id="cd00757">
    <property type="entry name" value="ThiF_MoeB_HesA_family"/>
    <property type="match status" value="1"/>
</dbReference>
<accession>A0ABY4NA91</accession>
<evidence type="ECO:0000313" key="4">
    <source>
        <dbReference type="Proteomes" id="UP001055868"/>
    </source>
</evidence>
<sequence length="437" mass="46013">MDTLAAPAVEPLVAPGPPLTAEQAERARRQLSLPGFDETAQRRLAAARVLVIGAGGLGSASVPYLVGAGVGTIGIVDDDVVDLVNLHRQVSHRTADVGRPKTASLADAARDLDPAVRIHEHRVRLTSRNAFEVLSGYDLVLDGSDNYPTRYLVDDAARLTGIPLVWGAILQHHGQISVAWHERGPGYRDLFPAPPAPEDVVSCSTGGVLPGLCGTIGTLMATEALKLICGVGRPLIGRVLVYDALSARTREIPFARDPHAEPVTGLVDYELFCAGPDAPPSVAADELAARLRDVRDAQGAGGDAAEDGDRAATAPVILDVRDPEEAARLRIPGARLLPLAELEARAEDGTRRDLLEDVAPAPAPGPRRSVIVHCERDPRSVRAARLLSSHGSDDVRYLRGGIQELARLAPELLEGTSSTTGDPSITGAPSSTGNDRG</sequence>
<dbReference type="InterPro" id="IPR001763">
    <property type="entry name" value="Rhodanese-like_dom"/>
</dbReference>
<keyword evidence="3" id="KW-0548">Nucleotidyltransferase</keyword>
<gene>
    <name evidence="3" type="ORF">M4486_02775</name>
</gene>
<organism evidence="3 4">
    <name type="scientific">Brachybacterium kimchii</name>
    <dbReference type="NCBI Taxonomy" id="2942909"/>
    <lineage>
        <taxon>Bacteria</taxon>
        <taxon>Bacillati</taxon>
        <taxon>Actinomycetota</taxon>
        <taxon>Actinomycetes</taxon>
        <taxon>Micrococcales</taxon>
        <taxon>Dermabacteraceae</taxon>
        <taxon>Brachybacterium</taxon>
    </lineage>
</organism>
<feature type="domain" description="Rhodanese" evidence="2">
    <location>
        <begin position="311"/>
        <end position="414"/>
    </location>
</feature>
<dbReference type="PANTHER" id="PTHR10953">
    <property type="entry name" value="UBIQUITIN-ACTIVATING ENZYME E1"/>
    <property type="match status" value="1"/>
</dbReference>
<dbReference type="PROSITE" id="PS50206">
    <property type="entry name" value="RHODANESE_3"/>
    <property type="match status" value="1"/>
</dbReference>
<dbReference type="GO" id="GO:0005524">
    <property type="term" value="F:ATP binding"/>
    <property type="evidence" value="ECO:0007669"/>
    <property type="project" value="UniProtKB-KW"/>
</dbReference>
<keyword evidence="3" id="KW-0067">ATP-binding</keyword>
<name>A0ABY4NA91_9MICO</name>
<dbReference type="InterPro" id="IPR035985">
    <property type="entry name" value="Ubiquitin-activating_enz"/>
</dbReference>
<dbReference type="CDD" id="cd00158">
    <property type="entry name" value="RHOD"/>
    <property type="match status" value="1"/>
</dbReference>
<evidence type="ECO:0000259" key="2">
    <source>
        <dbReference type="PROSITE" id="PS50206"/>
    </source>
</evidence>
<dbReference type="RefSeq" id="WP_249479446.1">
    <property type="nucleotide sequence ID" value="NZ_CP097218.1"/>
</dbReference>
<dbReference type="InterPro" id="IPR000594">
    <property type="entry name" value="ThiF_NAD_FAD-bd"/>
</dbReference>
<dbReference type="SUPFAM" id="SSF69572">
    <property type="entry name" value="Activating enzymes of the ubiquitin-like proteins"/>
    <property type="match status" value="1"/>
</dbReference>
<feature type="compositionally biased region" description="Polar residues" evidence="1">
    <location>
        <begin position="415"/>
        <end position="437"/>
    </location>
</feature>
<protein>
    <submittedName>
        <fullName evidence="3">ThiF family adenylyltransferase</fullName>
    </submittedName>
</protein>
<evidence type="ECO:0000256" key="1">
    <source>
        <dbReference type="SAM" id="MobiDB-lite"/>
    </source>
</evidence>